<dbReference type="EMBL" id="KN650166">
    <property type="protein sequence ID" value="KHN32394.1"/>
    <property type="molecule type" value="Genomic_DNA"/>
</dbReference>
<reference evidence="1" key="1">
    <citation type="submission" date="2014-07" db="EMBL/GenBank/DDBJ databases">
        <title>Identification of a novel salt tolerance gene in wild soybean by whole-genome sequencing.</title>
        <authorList>
            <person name="Lam H.-M."/>
            <person name="Qi X."/>
            <person name="Li M.-W."/>
            <person name="Liu X."/>
            <person name="Xie M."/>
            <person name="Ni M."/>
            <person name="Xu X."/>
        </authorList>
    </citation>
    <scope>NUCLEOTIDE SEQUENCE [LARGE SCALE GENOMIC DNA]</scope>
    <source>
        <tissue evidence="1">Root</tissue>
    </source>
</reference>
<protein>
    <submittedName>
        <fullName evidence="1">Uncharacterized protein</fullName>
    </submittedName>
</protein>
<dbReference type="Proteomes" id="UP000053555">
    <property type="component" value="Unassembled WGS sequence"/>
</dbReference>
<evidence type="ECO:0000313" key="1">
    <source>
        <dbReference type="EMBL" id="KHN32394.1"/>
    </source>
</evidence>
<gene>
    <name evidence="1" type="ORF">glysoja_026288</name>
</gene>
<sequence>MLLKSSFGEPNWLSKAHPLSEEVYPLSENKTLENVELESSALSALSVRPTRTLSLLVLNTSKLA</sequence>
<organism evidence="1">
    <name type="scientific">Glycine soja</name>
    <name type="common">Wild soybean</name>
    <dbReference type="NCBI Taxonomy" id="3848"/>
    <lineage>
        <taxon>Eukaryota</taxon>
        <taxon>Viridiplantae</taxon>
        <taxon>Streptophyta</taxon>
        <taxon>Embryophyta</taxon>
        <taxon>Tracheophyta</taxon>
        <taxon>Spermatophyta</taxon>
        <taxon>Magnoliopsida</taxon>
        <taxon>eudicotyledons</taxon>
        <taxon>Gunneridae</taxon>
        <taxon>Pentapetalae</taxon>
        <taxon>rosids</taxon>
        <taxon>fabids</taxon>
        <taxon>Fabales</taxon>
        <taxon>Fabaceae</taxon>
        <taxon>Papilionoideae</taxon>
        <taxon>50 kb inversion clade</taxon>
        <taxon>NPAAA clade</taxon>
        <taxon>indigoferoid/millettioid clade</taxon>
        <taxon>Phaseoleae</taxon>
        <taxon>Glycine</taxon>
        <taxon>Glycine subgen. Soja</taxon>
    </lineage>
</organism>
<dbReference type="AlphaFoldDB" id="A0A0B2RJ93"/>
<proteinExistence type="predicted"/>
<name>A0A0B2RJ93_GLYSO</name>
<accession>A0A0B2RJ93</accession>